<organism evidence="2 3">
    <name type="scientific">Nostoc linckia FACHB-391</name>
    <dbReference type="NCBI Taxonomy" id="2692906"/>
    <lineage>
        <taxon>Bacteria</taxon>
        <taxon>Bacillati</taxon>
        <taxon>Cyanobacteriota</taxon>
        <taxon>Cyanophyceae</taxon>
        <taxon>Nostocales</taxon>
        <taxon>Nostocaceae</taxon>
        <taxon>Nostoc</taxon>
    </lineage>
</organism>
<dbReference type="Proteomes" id="UP000604661">
    <property type="component" value="Unassembled WGS sequence"/>
</dbReference>
<proteinExistence type="predicted"/>
<sequence length="802" mass="89900">AAATWDICTSRQDDLEVARKESTESSNIDKKVSNFAFTAFPTKIISRLDKLQFTEPKLVTLLNEANQFLGRDWNPTEKHPIEIRASHHPVGHERHVSRLLFVQNSDGEYKEFAMLGTRTAQLPIGTKAQASFVGVEPATAKATIGLPGNEPVEITIRELKNFSYAGLVFNAESVNLEFGTVPVPDKTVKIKIDGKTLGELDSDSAQQLKEINYLKNGNPLKLKLTSISETGDQAFVLGESPNGNLLKINKINFYDFSGQTFNDQDYRKLTIETSASKTRDAVFLNAEPLGVLHFKKDKDALRQLGLLKTGQLTSATAILESNFSVICAQIDPNTVEYPQKWTKEFQAFGTQSVNFQQQEMIEKSAKILYHIKERPTFLFSTESNKKLGIMGLAVDNQKADTVTKWLTAQKVECQQVPIEDVIRETKKGLAVFNLVSSSIPPKTLGNMTKKFGAIIESDSEYQQRVNSLATRPQFLKPPSQSALSPPQQSAQFHPNQEVQNVAPPVIKGKPIPMNYPLMMHGEPNPLPVNTCIDAMRRYGRTHTTRAYEPYKQYGFKEGDIALATGIDKQVAFRVGKQYKITPDMIADPVYQQQWADMEKHSPKALPELFTEKQQVWGLHLEPLGDYVDGKIVPFPEPQNRGAPNQEVQSQSVTIDDLRNWYNAADKLGKSENYKKRIVEVANGFKAGKQLSAEALAVMNKDTSELERISRLTQIAQRIGMVWGKSNENCTQFLGKIYDLAFNTQQRDLTISQKNGEVVLNLQSGKVQTNKLTPQIFQTFEDVNTQIDKILAKSQTQQVDLQR</sequence>
<feature type="non-terminal residue" evidence="2">
    <location>
        <position position="1"/>
    </location>
</feature>
<protein>
    <submittedName>
        <fullName evidence="2">Uncharacterized protein</fullName>
    </submittedName>
</protein>
<feature type="compositionally biased region" description="Low complexity" evidence="1">
    <location>
        <begin position="477"/>
        <end position="491"/>
    </location>
</feature>
<accession>A0ABR8F8R5</accession>
<reference evidence="2 3" key="1">
    <citation type="journal article" date="2020" name="ISME J.">
        <title>Comparative genomics reveals insights into cyanobacterial evolution and habitat adaptation.</title>
        <authorList>
            <person name="Chen M.Y."/>
            <person name="Teng W.K."/>
            <person name="Zhao L."/>
            <person name="Hu C.X."/>
            <person name="Zhou Y.K."/>
            <person name="Han B.P."/>
            <person name="Song L.R."/>
            <person name="Shu W.S."/>
        </authorList>
    </citation>
    <scope>NUCLEOTIDE SEQUENCE [LARGE SCALE GENOMIC DNA]</scope>
    <source>
        <strain evidence="2 3">FACHB-391</strain>
    </source>
</reference>
<comment type="caution">
    <text evidence="2">The sequence shown here is derived from an EMBL/GenBank/DDBJ whole genome shotgun (WGS) entry which is preliminary data.</text>
</comment>
<evidence type="ECO:0000256" key="1">
    <source>
        <dbReference type="SAM" id="MobiDB-lite"/>
    </source>
</evidence>
<keyword evidence="3" id="KW-1185">Reference proteome</keyword>
<evidence type="ECO:0000313" key="3">
    <source>
        <dbReference type="Proteomes" id="UP000604661"/>
    </source>
</evidence>
<evidence type="ECO:0000313" key="2">
    <source>
        <dbReference type="EMBL" id="MBD2565958.1"/>
    </source>
</evidence>
<feature type="region of interest" description="Disordered" evidence="1">
    <location>
        <begin position="474"/>
        <end position="493"/>
    </location>
</feature>
<dbReference type="EMBL" id="JACJTE010000126">
    <property type="protein sequence ID" value="MBD2565958.1"/>
    <property type="molecule type" value="Genomic_DNA"/>
</dbReference>
<name>A0ABR8F8R5_NOSLI</name>
<gene>
    <name evidence="2" type="ORF">H6G95_36510</name>
</gene>